<evidence type="ECO:0000313" key="2">
    <source>
        <dbReference type="EMBL" id="MCS5713454.1"/>
    </source>
</evidence>
<protein>
    <submittedName>
        <fullName evidence="2">Uncharacterized protein</fullName>
    </submittedName>
</protein>
<organism evidence="2 3">
    <name type="scientific">Herbiconiux gentiana</name>
    <dbReference type="NCBI Taxonomy" id="2970912"/>
    <lineage>
        <taxon>Bacteria</taxon>
        <taxon>Bacillati</taxon>
        <taxon>Actinomycetota</taxon>
        <taxon>Actinomycetes</taxon>
        <taxon>Micrococcales</taxon>
        <taxon>Microbacteriaceae</taxon>
        <taxon>Herbiconiux</taxon>
    </lineage>
</organism>
<feature type="transmembrane region" description="Helical" evidence="1">
    <location>
        <begin position="107"/>
        <end position="126"/>
    </location>
</feature>
<reference evidence="2" key="1">
    <citation type="submission" date="2022-08" db="EMBL/GenBank/DDBJ databases">
        <authorList>
            <person name="Deng Y."/>
            <person name="Han X.-F."/>
            <person name="Zhang Y.-Q."/>
        </authorList>
    </citation>
    <scope>NUCLEOTIDE SEQUENCE</scope>
    <source>
        <strain evidence="2">CPCC 205716</strain>
    </source>
</reference>
<name>A0ABT2GB71_9MICO</name>
<feature type="transmembrane region" description="Helical" evidence="1">
    <location>
        <begin position="21"/>
        <end position="48"/>
    </location>
</feature>
<feature type="transmembrane region" description="Helical" evidence="1">
    <location>
        <begin position="186"/>
        <end position="207"/>
    </location>
</feature>
<dbReference type="EMBL" id="JANTEZ010000001">
    <property type="protein sequence ID" value="MCS5713454.1"/>
    <property type="molecule type" value="Genomic_DNA"/>
</dbReference>
<evidence type="ECO:0000313" key="3">
    <source>
        <dbReference type="Proteomes" id="UP001165580"/>
    </source>
</evidence>
<feature type="transmembrane region" description="Helical" evidence="1">
    <location>
        <begin position="132"/>
        <end position="150"/>
    </location>
</feature>
<proteinExistence type="predicted"/>
<gene>
    <name evidence="2" type="ORF">NVV95_02675</name>
</gene>
<accession>A0ABT2GB71</accession>
<keyword evidence="1" id="KW-0812">Transmembrane</keyword>
<keyword evidence="1" id="KW-0472">Membrane</keyword>
<keyword evidence="1" id="KW-1133">Transmembrane helix</keyword>
<sequence>MISSDGRAPGAAPRSARAPAAYFALLAVAGGVFEGALIGSFQAVAVFLPDQLVDPSSAGGTGSAGLTSTAMIIGTAVGAVSGGLIAVPAALGLLVAWAVRLRAGWSVALATAGLVPALWAYVFVLFPPDARLIGLASVALAHGVVGLAVIDGLGRRSRNEISDEARPQPVMRSRRADRELPRPAQAIWVVPGGMLAGAWLGVVAAVLETSLRWPDDPGALTAWLPTLVGVIQGVVVGGALGLPAGAVAFGALAVGWALERRAGIR</sequence>
<dbReference type="RefSeq" id="WP_259484984.1">
    <property type="nucleotide sequence ID" value="NZ_JANTEZ010000001.1"/>
</dbReference>
<feature type="transmembrane region" description="Helical" evidence="1">
    <location>
        <begin position="227"/>
        <end position="258"/>
    </location>
</feature>
<evidence type="ECO:0000256" key="1">
    <source>
        <dbReference type="SAM" id="Phobius"/>
    </source>
</evidence>
<feature type="transmembrane region" description="Helical" evidence="1">
    <location>
        <begin position="68"/>
        <end position="95"/>
    </location>
</feature>
<comment type="caution">
    <text evidence="2">The sequence shown here is derived from an EMBL/GenBank/DDBJ whole genome shotgun (WGS) entry which is preliminary data.</text>
</comment>
<dbReference type="Proteomes" id="UP001165580">
    <property type="component" value="Unassembled WGS sequence"/>
</dbReference>
<keyword evidence="3" id="KW-1185">Reference proteome</keyword>